<dbReference type="SUPFAM" id="SSF47616">
    <property type="entry name" value="GST C-terminal domain-like"/>
    <property type="match status" value="1"/>
</dbReference>
<dbReference type="GO" id="GO:0004364">
    <property type="term" value="F:glutathione transferase activity"/>
    <property type="evidence" value="ECO:0007669"/>
    <property type="project" value="TreeGrafter"/>
</dbReference>
<dbReference type="Pfam" id="PF13409">
    <property type="entry name" value="GST_N_2"/>
    <property type="match status" value="1"/>
</dbReference>
<dbReference type="PANTHER" id="PTHR42673">
    <property type="entry name" value="MALEYLACETOACETATE ISOMERASE"/>
    <property type="match status" value="1"/>
</dbReference>
<gene>
    <name evidence="2" type="ORF">SAMN04489711_11392</name>
</gene>
<dbReference type="InterPro" id="IPR036249">
    <property type="entry name" value="Thioredoxin-like_sf"/>
</dbReference>
<dbReference type="SUPFAM" id="SSF52833">
    <property type="entry name" value="Thioredoxin-like"/>
    <property type="match status" value="1"/>
</dbReference>
<protein>
    <submittedName>
        <fullName evidence="2">Glutathione S-transferase</fullName>
    </submittedName>
</protein>
<evidence type="ECO:0000259" key="1">
    <source>
        <dbReference type="PROSITE" id="PS50404"/>
    </source>
</evidence>
<keyword evidence="3" id="KW-1185">Reference proteome</keyword>
<dbReference type="Gene3D" id="1.20.1050.10">
    <property type="match status" value="1"/>
</dbReference>
<feature type="domain" description="GST N-terminal" evidence="1">
    <location>
        <begin position="4"/>
        <end position="88"/>
    </location>
</feature>
<dbReference type="EMBL" id="FONX01000013">
    <property type="protein sequence ID" value="SFF12445.1"/>
    <property type="molecule type" value="Genomic_DNA"/>
</dbReference>
<evidence type="ECO:0000313" key="3">
    <source>
        <dbReference type="Proteomes" id="UP000199119"/>
    </source>
</evidence>
<keyword evidence="2" id="KW-0808">Transferase</keyword>
<name>A0A1I2G490_9BURK</name>
<dbReference type="InterPro" id="IPR036282">
    <property type="entry name" value="Glutathione-S-Trfase_C_sf"/>
</dbReference>
<dbReference type="SFLD" id="SFLDS00019">
    <property type="entry name" value="Glutathione_Transferase_(cytos"/>
    <property type="match status" value="1"/>
</dbReference>
<dbReference type="CDD" id="cd03194">
    <property type="entry name" value="GST_C_3"/>
    <property type="match status" value="1"/>
</dbReference>
<dbReference type="CDD" id="cd03043">
    <property type="entry name" value="GST_N_1"/>
    <property type="match status" value="1"/>
</dbReference>
<dbReference type="GO" id="GO:0006559">
    <property type="term" value="P:L-phenylalanine catabolic process"/>
    <property type="evidence" value="ECO:0007669"/>
    <property type="project" value="TreeGrafter"/>
</dbReference>
<organism evidence="2 3">
    <name type="scientific">Paracidovorax wautersii</name>
    <dbReference type="NCBI Taxonomy" id="1177982"/>
    <lineage>
        <taxon>Bacteria</taxon>
        <taxon>Pseudomonadati</taxon>
        <taxon>Pseudomonadota</taxon>
        <taxon>Betaproteobacteria</taxon>
        <taxon>Burkholderiales</taxon>
        <taxon>Comamonadaceae</taxon>
        <taxon>Paracidovorax</taxon>
    </lineage>
</organism>
<dbReference type="SFLD" id="SFLDG00358">
    <property type="entry name" value="Main_(cytGST)"/>
    <property type="match status" value="1"/>
</dbReference>
<dbReference type="GO" id="GO:0016034">
    <property type="term" value="F:maleylacetoacetate isomerase activity"/>
    <property type="evidence" value="ECO:0007669"/>
    <property type="project" value="TreeGrafter"/>
</dbReference>
<dbReference type="InterPro" id="IPR004045">
    <property type="entry name" value="Glutathione_S-Trfase_N"/>
</dbReference>
<dbReference type="GO" id="GO:0006749">
    <property type="term" value="P:glutathione metabolic process"/>
    <property type="evidence" value="ECO:0007669"/>
    <property type="project" value="TreeGrafter"/>
</dbReference>
<dbReference type="Proteomes" id="UP000199119">
    <property type="component" value="Unassembled WGS sequence"/>
</dbReference>
<dbReference type="InterPro" id="IPR040079">
    <property type="entry name" value="Glutathione_S-Trfase"/>
</dbReference>
<proteinExistence type="predicted"/>
<evidence type="ECO:0000313" key="2">
    <source>
        <dbReference type="EMBL" id="SFF12445.1"/>
    </source>
</evidence>
<dbReference type="Gene3D" id="3.40.30.10">
    <property type="entry name" value="Glutaredoxin"/>
    <property type="match status" value="1"/>
</dbReference>
<dbReference type="RefSeq" id="WP_245785279.1">
    <property type="nucleotide sequence ID" value="NZ_FONX01000013.1"/>
</dbReference>
<dbReference type="PROSITE" id="PS50404">
    <property type="entry name" value="GST_NTER"/>
    <property type="match status" value="1"/>
</dbReference>
<accession>A0A1I2G490</accession>
<dbReference type="AlphaFoldDB" id="A0A1I2G490"/>
<sequence length="232" mass="25447">MQQMQLYIGNKNYSSWSMRPWVLMRQAGIAFDEVLVRFDSFDAGSEFKQRLAAVSPTGKVPALVHGDLVVWDTLAIAEYLAEQFPGRALWPADAGARAMARSACAEMHSGFGALRSACPMNIEARLPEVGALIWRDQPGVRADVARLVALWTQLLEAHGGPLLFGGFSIADAYFAPVCARLVTYGLPVPPHIAAYVEQVMALPGVQAWVQGALAENDFREFEEPYRLRPAQG</sequence>
<dbReference type="STRING" id="1177982.SAMN04489711_11392"/>
<reference evidence="3" key="1">
    <citation type="submission" date="2016-10" db="EMBL/GenBank/DDBJ databases">
        <authorList>
            <person name="Varghese N."/>
            <person name="Submissions S."/>
        </authorList>
    </citation>
    <scope>NUCLEOTIDE SEQUENCE [LARGE SCALE GENOMIC DNA]</scope>
    <source>
        <strain evidence="3">DSM 27981</strain>
    </source>
</reference>
<dbReference type="Pfam" id="PF13410">
    <property type="entry name" value="GST_C_2"/>
    <property type="match status" value="1"/>
</dbReference>
<dbReference type="PANTHER" id="PTHR42673:SF4">
    <property type="entry name" value="MALEYLACETOACETATE ISOMERASE"/>
    <property type="match status" value="1"/>
</dbReference>